<dbReference type="EMBL" id="QMFZ01000053">
    <property type="protein sequence ID" value="RBB32857.1"/>
    <property type="molecule type" value="Genomic_DNA"/>
</dbReference>
<keyword evidence="4" id="KW-1185">Reference proteome</keyword>
<protein>
    <recommendedName>
        <fullName evidence="5">J domain-containing protein</fullName>
    </recommendedName>
</protein>
<keyword evidence="2" id="KW-0472">Membrane</keyword>
<keyword evidence="2" id="KW-0812">Transmembrane</keyword>
<organism evidence="3 4">
    <name type="scientific">Burkholderia reimsis</name>
    <dbReference type="NCBI Taxonomy" id="2234132"/>
    <lineage>
        <taxon>Bacteria</taxon>
        <taxon>Pseudomonadati</taxon>
        <taxon>Pseudomonadota</taxon>
        <taxon>Betaproteobacteria</taxon>
        <taxon>Burkholderiales</taxon>
        <taxon>Burkholderiaceae</taxon>
        <taxon>Burkholderia</taxon>
    </lineage>
</organism>
<keyword evidence="2" id="KW-1133">Transmembrane helix</keyword>
<evidence type="ECO:0000256" key="2">
    <source>
        <dbReference type="SAM" id="Phobius"/>
    </source>
</evidence>
<feature type="transmembrane region" description="Helical" evidence="2">
    <location>
        <begin position="356"/>
        <end position="375"/>
    </location>
</feature>
<feature type="transmembrane region" description="Helical" evidence="2">
    <location>
        <begin position="532"/>
        <end position="562"/>
    </location>
</feature>
<gene>
    <name evidence="3" type="ORF">DPV79_37230</name>
</gene>
<evidence type="ECO:0000313" key="3">
    <source>
        <dbReference type="EMBL" id="RBB32857.1"/>
    </source>
</evidence>
<feature type="transmembrane region" description="Helical" evidence="2">
    <location>
        <begin position="381"/>
        <end position="399"/>
    </location>
</feature>
<comment type="caution">
    <text evidence="3">The sequence shown here is derived from an EMBL/GenBank/DDBJ whole genome shotgun (WGS) entry which is preliminary data.</text>
</comment>
<feature type="transmembrane region" description="Helical" evidence="2">
    <location>
        <begin position="467"/>
        <end position="486"/>
    </location>
</feature>
<feature type="compositionally biased region" description="Basic and acidic residues" evidence="1">
    <location>
        <begin position="78"/>
        <end position="89"/>
    </location>
</feature>
<feature type="transmembrane region" description="Helical" evidence="2">
    <location>
        <begin position="501"/>
        <end position="520"/>
    </location>
</feature>
<evidence type="ECO:0000313" key="4">
    <source>
        <dbReference type="Proteomes" id="UP000252458"/>
    </source>
</evidence>
<reference evidence="3 4" key="1">
    <citation type="submission" date="2018-06" db="EMBL/GenBank/DDBJ databases">
        <title>Draft genome sequence of Burkholderia reimsis strain BE51 isolated from a French agricultural soil.</title>
        <authorList>
            <person name="Esmaeel Q."/>
        </authorList>
    </citation>
    <scope>NUCLEOTIDE SEQUENCE [LARGE SCALE GENOMIC DNA]</scope>
    <source>
        <strain evidence="3 4">BE51</strain>
    </source>
</reference>
<feature type="transmembrane region" description="Helical" evidence="2">
    <location>
        <begin position="406"/>
        <end position="426"/>
    </location>
</feature>
<dbReference type="AlphaFoldDB" id="A0A365QIJ7"/>
<sequence>MNQWPWSVLEIESDSDERAVRRAYARVLKQRRADENPEQFQALRSAYEHALMLARHAAQEITLTVVEADGADLQAQLDRTEVGHKESETSRGGGVETPDRAESPPPVDTPDAAAEATRIWSEFAAEPDNVTSRRSITELFASVISIALRDELEWRALLYCLRDDIPDGCRGDIAAVLNWREQSEHLMQRNVFVARQALARVFADDEYRDLERRFPLSVDLLDRPHPGMAKALFRLIDGARLRAMQALLFSLQTSSTNARLLRFDSEQIAFWERACAYRAKWGRLGTMVPLLGVWCGVLLAKGLSVAHSDGGHRAWSGREWVVVALVALLTMLVYGIAVFGSSPLSSRSKRIAQENLGARYGWIGLWVAAACAGYADQQGSIVTAAALGSLSISSAWAVAVHGWPRLRGLLIVTAYAAGGFGFYSYFVHVAGGPWQLPIAQGALYAMFSGFVQDELRGIIGRWPRTHHVAVAAWLVGAAVTAILLVAPDLADAGTAWVGPTWSAYALLVVVGGVLGSMRWGQLTEIFPSMFRGYGFILWFAVVFTQASFAAFVVLCVMGFWIVQDILRKRHALPG</sequence>
<accession>A0A365QIJ7</accession>
<evidence type="ECO:0008006" key="5">
    <source>
        <dbReference type="Google" id="ProtNLM"/>
    </source>
</evidence>
<dbReference type="Proteomes" id="UP000252458">
    <property type="component" value="Unassembled WGS sequence"/>
</dbReference>
<feature type="region of interest" description="Disordered" evidence="1">
    <location>
        <begin position="78"/>
        <end position="112"/>
    </location>
</feature>
<dbReference type="RefSeq" id="WP_113047764.1">
    <property type="nucleotide sequence ID" value="NZ_QMFZ01000053.1"/>
</dbReference>
<feature type="transmembrane region" description="Helical" evidence="2">
    <location>
        <begin position="281"/>
        <end position="300"/>
    </location>
</feature>
<feature type="transmembrane region" description="Helical" evidence="2">
    <location>
        <begin position="320"/>
        <end position="344"/>
    </location>
</feature>
<proteinExistence type="predicted"/>
<name>A0A365QIJ7_9BURK</name>
<evidence type="ECO:0000256" key="1">
    <source>
        <dbReference type="SAM" id="MobiDB-lite"/>
    </source>
</evidence>